<gene>
    <name evidence="6" type="ORF">EVA92_04100</name>
</gene>
<keyword evidence="5" id="KW-0812">Transmembrane</keyword>
<keyword evidence="5" id="KW-0472">Membrane</keyword>
<evidence type="ECO:0000256" key="2">
    <source>
        <dbReference type="ARBA" id="ARBA00009840"/>
    </source>
</evidence>
<reference evidence="6 7" key="1">
    <citation type="submission" date="2019-02" db="EMBL/GenBank/DDBJ databases">
        <title>Prokaryotic population dynamics and viral predation in marine succession experiment using metagenomics: the confinement effect.</title>
        <authorList>
            <person name="Haro-Moreno J.M."/>
            <person name="Rodriguez-Valera F."/>
            <person name="Lopez-Perez M."/>
        </authorList>
    </citation>
    <scope>NUCLEOTIDE SEQUENCE [LARGE SCALE GENOMIC DNA]</scope>
    <source>
        <strain evidence="6">MED-G159</strain>
    </source>
</reference>
<dbReference type="EMBL" id="SHBE01000008">
    <property type="protein sequence ID" value="RZO25903.1"/>
    <property type="molecule type" value="Genomic_DNA"/>
</dbReference>
<keyword evidence="3" id="KW-0175">Coiled coil</keyword>
<sequence>MNTTYIILSVFLIITVLGLIIIGSLFYFTSRISKSFKEQENDYKNLSKESLEKVIEPFRDRIKEFEDEIKRNSEQQLKLHVETKTTIDGLIEKTNQITSDTTNLTKALKGDSKTQGDYGEMKLKILLENSGLEEGVHYKLQENFTVNNDDGVKNKRPDAVIYLPQKRHIVIDSKFSFREYDNYCSAENEKREEYGKKHSKNLRDRIKELNETKYNEIEKLTTPDITFLFLGIDDALNVALKFDRELLTYATKKQIALISPSQLHISIKMVENLWRIDGQKESVFMVYEEAQKLVEKLNGFTNVMESLGNSINQSQKKFDDAKNKLFDGTGSISSRVQKLVSIGDKETKKLKQDD</sequence>
<dbReference type="GO" id="GO:0006310">
    <property type="term" value="P:DNA recombination"/>
    <property type="evidence" value="ECO:0007669"/>
    <property type="project" value="UniProtKB-KW"/>
</dbReference>
<proteinExistence type="inferred from homology"/>
<accession>A0A520MXG4</accession>
<evidence type="ECO:0000256" key="1">
    <source>
        <dbReference type="ARBA" id="ARBA00003416"/>
    </source>
</evidence>
<comment type="function">
    <text evidence="1">Involved in DNA recombination.</text>
</comment>
<dbReference type="AlphaFoldDB" id="A0A520MXG4"/>
<protein>
    <submittedName>
        <fullName evidence="6">DNA recombination protein RmuC</fullName>
    </submittedName>
</protein>
<evidence type="ECO:0000256" key="3">
    <source>
        <dbReference type="ARBA" id="ARBA00023054"/>
    </source>
</evidence>
<keyword evidence="5" id="KW-1133">Transmembrane helix</keyword>
<dbReference type="InterPro" id="IPR003798">
    <property type="entry name" value="DNA_recombination_RmuC"/>
</dbReference>
<evidence type="ECO:0000313" key="7">
    <source>
        <dbReference type="Proteomes" id="UP000315825"/>
    </source>
</evidence>
<name>A0A520MXG4_9GAMM</name>
<comment type="similarity">
    <text evidence="2">Belongs to the RmuC family.</text>
</comment>
<comment type="caution">
    <text evidence="6">The sequence shown here is derived from an EMBL/GenBank/DDBJ whole genome shotgun (WGS) entry which is preliminary data.</text>
</comment>
<dbReference type="Proteomes" id="UP000315825">
    <property type="component" value="Unassembled WGS sequence"/>
</dbReference>
<evidence type="ECO:0000256" key="5">
    <source>
        <dbReference type="SAM" id="Phobius"/>
    </source>
</evidence>
<dbReference type="PANTHER" id="PTHR30563:SF0">
    <property type="entry name" value="DNA RECOMBINATION PROTEIN RMUC"/>
    <property type="match status" value="1"/>
</dbReference>
<dbReference type="Pfam" id="PF02646">
    <property type="entry name" value="RmuC"/>
    <property type="match status" value="1"/>
</dbReference>
<dbReference type="PANTHER" id="PTHR30563">
    <property type="entry name" value="DNA RECOMBINATION PROTEIN RMUC"/>
    <property type="match status" value="1"/>
</dbReference>
<feature type="transmembrane region" description="Helical" evidence="5">
    <location>
        <begin position="6"/>
        <end position="28"/>
    </location>
</feature>
<evidence type="ECO:0000313" key="6">
    <source>
        <dbReference type="EMBL" id="RZO25903.1"/>
    </source>
</evidence>
<organism evidence="6 7">
    <name type="scientific">SAR86 cluster bacterium</name>
    <dbReference type="NCBI Taxonomy" id="2030880"/>
    <lineage>
        <taxon>Bacteria</taxon>
        <taxon>Pseudomonadati</taxon>
        <taxon>Pseudomonadota</taxon>
        <taxon>Gammaproteobacteria</taxon>
        <taxon>SAR86 cluster</taxon>
    </lineage>
</organism>
<keyword evidence="4" id="KW-0233">DNA recombination</keyword>
<evidence type="ECO:0000256" key="4">
    <source>
        <dbReference type="ARBA" id="ARBA00023172"/>
    </source>
</evidence>